<dbReference type="PANTHER" id="PTHR39165:SF1">
    <property type="entry name" value="DUF456 DOMAIN-CONTAINING PROTEIN"/>
    <property type="match status" value="1"/>
</dbReference>
<accession>A0A0E4GAF3</accession>
<keyword evidence="1" id="KW-1133">Transmembrane helix</keyword>
<keyword evidence="1" id="KW-0812">Transmembrane</keyword>
<name>A0A0E4GAF3_9FIRM</name>
<evidence type="ECO:0000313" key="3">
    <source>
        <dbReference type="Proteomes" id="UP000045545"/>
    </source>
</evidence>
<dbReference type="AlphaFoldDB" id="A0A0E4GAF3"/>
<dbReference type="RefSeq" id="WP_242847497.1">
    <property type="nucleotide sequence ID" value="NZ_CGIH01000025.1"/>
</dbReference>
<dbReference type="EMBL" id="CGIH01000025">
    <property type="protein sequence ID" value="CFX44959.1"/>
    <property type="molecule type" value="Genomic_DNA"/>
</dbReference>
<feature type="transmembrane region" description="Helical" evidence="1">
    <location>
        <begin position="122"/>
        <end position="151"/>
    </location>
</feature>
<keyword evidence="1" id="KW-0472">Membrane</keyword>
<feature type="transmembrane region" description="Helical" evidence="1">
    <location>
        <begin position="40"/>
        <end position="58"/>
    </location>
</feature>
<proteinExistence type="predicted"/>
<dbReference type="PANTHER" id="PTHR39165">
    <property type="entry name" value="IG HYPOTHETICAL 17883"/>
    <property type="match status" value="1"/>
</dbReference>
<protein>
    <recommendedName>
        <fullName evidence="4">DUF456 domain-containing protein</fullName>
    </recommendedName>
</protein>
<keyword evidence="3" id="KW-1185">Reference proteome</keyword>
<dbReference type="InterPro" id="IPR007403">
    <property type="entry name" value="DUF456"/>
</dbReference>
<dbReference type="STRING" id="690567.1237"/>
<reference evidence="2 3" key="1">
    <citation type="submission" date="2015-03" db="EMBL/GenBank/DDBJ databases">
        <authorList>
            <person name="Murphy D."/>
        </authorList>
    </citation>
    <scope>NUCLEOTIDE SEQUENCE [LARGE SCALE GENOMIC DNA]</scope>
    <source>
        <strain evidence="2 3">OL-4</strain>
    </source>
</reference>
<evidence type="ECO:0008006" key="4">
    <source>
        <dbReference type="Google" id="ProtNLM"/>
    </source>
</evidence>
<gene>
    <name evidence="2" type="ORF">1237</name>
</gene>
<feature type="transmembrane region" description="Helical" evidence="1">
    <location>
        <begin position="78"/>
        <end position="102"/>
    </location>
</feature>
<organism evidence="2 3">
    <name type="scientific">Syntrophomonas zehnderi OL-4</name>
    <dbReference type="NCBI Taxonomy" id="690567"/>
    <lineage>
        <taxon>Bacteria</taxon>
        <taxon>Bacillati</taxon>
        <taxon>Bacillota</taxon>
        <taxon>Clostridia</taxon>
        <taxon>Eubacteriales</taxon>
        <taxon>Syntrophomonadaceae</taxon>
        <taxon>Syntrophomonas</taxon>
    </lineage>
</organism>
<feature type="transmembrane region" description="Helical" evidence="1">
    <location>
        <begin position="7"/>
        <end position="34"/>
    </location>
</feature>
<dbReference type="Proteomes" id="UP000045545">
    <property type="component" value="Unassembled WGS sequence"/>
</dbReference>
<dbReference type="Pfam" id="PF04306">
    <property type="entry name" value="DUF456"/>
    <property type="match status" value="1"/>
</dbReference>
<sequence length="152" mass="15701">MAIIGILLGIAGTIIPFIPGIPLIFIAILGYGWYEGFHSIGTTYLAVMGGLAILSLAVEYLSSTLGAKYYGSTKNGVIGALIGTMAGIFIFPPLGILVGPWIGAVMGEVLAGKDIVAAVRIGLGTIVGIFSGLLFNLLIGIIMLISFLVVIF</sequence>
<evidence type="ECO:0000313" key="2">
    <source>
        <dbReference type="EMBL" id="CFX44959.1"/>
    </source>
</evidence>
<evidence type="ECO:0000256" key="1">
    <source>
        <dbReference type="SAM" id="Phobius"/>
    </source>
</evidence>